<organism evidence="10 11">
    <name type="scientific">Angiostrongylus cantonensis</name>
    <name type="common">Rat lungworm</name>
    <dbReference type="NCBI Taxonomy" id="6313"/>
    <lineage>
        <taxon>Eukaryota</taxon>
        <taxon>Metazoa</taxon>
        <taxon>Ecdysozoa</taxon>
        <taxon>Nematoda</taxon>
        <taxon>Chromadorea</taxon>
        <taxon>Rhabditida</taxon>
        <taxon>Rhabditina</taxon>
        <taxon>Rhabditomorpha</taxon>
        <taxon>Strongyloidea</taxon>
        <taxon>Metastrongylidae</taxon>
        <taxon>Angiostrongylus</taxon>
    </lineage>
</organism>
<dbReference type="InterPro" id="IPR003598">
    <property type="entry name" value="Ig_sub2"/>
</dbReference>
<feature type="region of interest" description="Disordered" evidence="8">
    <location>
        <begin position="253"/>
        <end position="289"/>
    </location>
</feature>
<keyword evidence="4" id="KW-0677">Repeat</keyword>
<dbReference type="GO" id="GO:0045214">
    <property type="term" value="P:sarcomere organization"/>
    <property type="evidence" value="ECO:0007669"/>
    <property type="project" value="UniProtKB-ARBA"/>
</dbReference>
<dbReference type="Proteomes" id="UP000035642">
    <property type="component" value="Unassembled WGS sequence"/>
</dbReference>
<dbReference type="WBParaSite" id="ACAC_0000009601-mRNA-1">
    <property type="protein sequence ID" value="ACAC_0000009601-mRNA-1"/>
    <property type="gene ID" value="ACAC_0000009601"/>
</dbReference>
<feature type="domain" description="Ig-like" evidence="9">
    <location>
        <begin position="1846"/>
        <end position="1936"/>
    </location>
</feature>
<feature type="domain" description="Ig-like" evidence="9">
    <location>
        <begin position="2444"/>
        <end position="2534"/>
    </location>
</feature>
<keyword evidence="6" id="KW-0514">Muscle protein</keyword>
<dbReference type="InterPro" id="IPR011993">
    <property type="entry name" value="PH-like_dom_sf"/>
</dbReference>
<feature type="domain" description="Ig-like" evidence="9">
    <location>
        <begin position="1981"/>
        <end position="2073"/>
    </location>
</feature>
<feature type="domain" description="Ig-like" evidence="9">
    <location>
        <begin position="1459"/>
        <end position="1547"/>
    </location>
</feature>
<keyword evidence="3" id="KW-0963">Cytoplasm</keyword>
<dbReference type="FunFam" id="2.60.40.10:FF:000344">
    <property type="entry name" value="Muscle M-line assembly protein unc-89"/>
    <property type="match status" value="6"/>
</dbReference>
<dbReference type="GO" id="GO:0060298">
    <property type="term" value="P:positive regulation of sarcomere organization"/>
    <property type="evidence" value="ECO:0007669"/>
    <property type="project" value="UniProtKB-ARBA"/>
</dbReference>
<name>A0A158P5S1_ANGCA</name>
<feature type="domain" description="Ig-like" evidence="9">
    <location>
        <begin position="1655"/>
        <end position="1743"/>
    </location>
</feature>
<feature type="domain" description="Ig-like" evidence="9">
    <location>
        <begin position="2640"/>
        <end position="2692"/>
    </location>
</feature>
<dbReference type="Pfam" id="PF22697">
    <property type="entry name" value="SOS1_NGEF_PH"/>
    <property type="match status" value="1"/>
</dbReference>
<dbReference type="InterPro" id="IPR001849">
    <property type="entry name" value="PH_domain"/>
</dbReference>
<keyword evidence="5" id="KW-1015">Disulfide bond</keyword>
<evidence type="ECO:0000256" key="1">
    <source>
        <dbReference type="ARBA" id="ARBA00004161"/>
    </source>
</evidence>
<dbReference type="Gene3D" id="2.60.40.10">
    <property type="entry name" value="Immunoglobulins"/>
    <property type="match status" value="24"/>
</dbReference>
<dbReference type="InterPro" id="IPR055251">
    <property type="entry name" value="SOS1_NGEF_PH"/>
</dbReference>
<feature type="compositionally biased region" description="Low complexity" evidence="8">
    <location>
        <begin position="274"/>
        <end position="289"/>
    </location>
</feature>
<keyword evidence="2" id="KW-0728">SH3 domain</keyword>
<feature type="domain" description="Ig-like" evidence="9">
    <location>
        <begin position="404"/>
        <end position="492"/>
    </location>
</feature>
<feature type="domain" description="Ig-like" evidence="9">
    <location>
        <begin position="2153"/>
        <end position="2243"/>
    </location>
</feature>
<feature type="domain" description="Ig-like" evidence="9">
    <location>
        <begin position="324"/>
        <end position="389"/>
    </location>
</feature>
<evidence type="ECO:0000256" key="7">
    <source>
        <dbReference type="ARBA" id="ARBA00023319"/>
    </source>
</evidence>
<feature type="domain" description="Ig-like" evidence="9">
    <location>
        <begin position="1166"/>
        <end position="1256"/>
    </location>
</feature>
<evidence type="ECO:0000259" key="9">
    <source>
        <dbReference type="PROSITE" id="PS50835"/>
    </source>
</evidence>
<proteinExistence type="predicted"/>
<evidence type="ECO:0000256" key="6">
    <source>
        <dbReference type="ARBA" id="ARBA00023179"/>
    </source>
</evidence>
<dbReference type="Gene3D" id="2.30.29.30">
    <property type="entry name" value="Pleckstrin-homology domain (PH domain)/Phosphotyrosine-binding domain (PTB)"/>
    <property type="match status" value="1"/>
</dbReference>
<dbReference type="PROSITE" id="PS50835">
    <property type="entry name" value="IG_LIKE"/>
    <property type="match status" value="20"/>
</dbReference>
<comment type="subcellular location">
    <subcellularLocation>
        <location evidence="1">Cytoplasm</location>
        <location evidence="1">Myofibril</location>
        <location evidence="1">Sarcomere</location>
        <location evidence="1">A band</location>
    </subcellularLocation>
</comment>
<evidence type="ECO:0000256" key="2">
    <source>
        <dbReference type="ARBA" id="ARBA00022443"/>
    </source>
</evidence>
<feature type="domain" description="Ig-like" evidence="9">
    <location>
        <begin position="1749"/>
        <end position="1838"/>
    </location>
</feature>
<keyword evidence="10" id="KW-1185">Reference proteome</keyword>
<dbReference type="GO" id="GO:0019899">
    <property type="term" value="F:enzyme binding"/>
    <property type="evidence" value="ECO:0007669"/>
    <property type="project" value="UniProtKB-ARBA"/>
</dbReference>
<reference evidence="11" key="2">
    <citation type="submission" date="2016-04" db="UniProtKB">
        <authorList>
            <consortium name="WormBaseParasite"/>
        </authorList>
    </citation>
    <scope>IDENTIFICATION</scope>
</reference>
<feature type="domain" description="Ig-like" evidence="9">
    <location>
        <begin position="2249"/>
        <end position="2338"/>
    </location>
</feature>
<dbReference type="FunFam" id="2.60.40.10:FF:000425">
    <property type="entry name" value="Myosin light chain kinase"/>
    <property type="match status" value="2"/>
</dbReference>
<feature type="domain" description="Ig-like" evidence="9">
    <location>
        <begin position="1360"/>
        <end position="1451"/>
    </location>
</feature>
<evidence type="ECO:0000256" key="4">
    <source>
        <dbReference type="ARBA" id="ARBA00022737"/>
    </source>
</evidence>
<dbReference type="FunFam" id="2.60.40.10:FF:001409">
    <property type="entry name" value="Muscle M-line assembly protein unc-89"/>
    <property type="match status" value="1"/>
</dbReference>
<reference evidence="10" key="1">
    <citation type="submission" date="2012-09" db="EMBL/GenBank/DDBJ databases">
        <authorList>
            <person name="Martin A.A."/>
        </authorList>
    </citation>
    <scope>NUCLEOTIDE SEQUENCE</scope>
</reference>
<dbReference type="SMART" id="SM00408">
    <property type="entry name" value="IGc2"/>
    <property type="match status" value="16"/>
</dbReference>
<feature type="domain" description="Ig-like" evidence="9">
    <location>
        <begin position="701"/>
        <end position="788"/>
    </location>
</feature>
<dbReference type="SMART" id="SM00409">
    <property type="entry name" value="IG"/>
    <property type="match status" value="22"/>
</dbReference>
<feature type="domain" description="Ig-like" evidence="9">
    <location>
        <begin position="2542"/>
        <end position="2632"/>
    </location>
</feature>
<dbReference type="SUPFAM" id="SSF50729">
    <property type="entry name" value="PH domain-like"/>
    <property type="match status" value="1"/>
</dbReference>
<feature type="domain" description="Ig-like" evidence="9">
    <location>
        <begin position="1555"/>
        <end position="1653"/>
    </location>
</feature>
<evidence type="ECO:0000256" key="5">
    <source>
        <dbReference type="ARBA" id="ARBA00023157"/>
    </source>
</evidence>
<evidence type="ECO:0000313" key="10">
    <source>
        <dbReference type="Proteomes" id="UP000035642"/>
    </source>
</evidence>
<evidence type="ECO:0000256" key="3">
    <source>
        <dbReference type="ARBA" id="ARBA00022490"/>
    </source>
</evidence>
<dbReference type="Pfam" id="PF07679">
    <property type="entry name" value="I-set"/>
    <property type="match status" value="23"/>
</dbReference>
<accession>A0A158P5S1</accession>
<dbReference type="SUPFAM" id="SSF48726">
    <property type="entry name" value="Immunoglobulin"/>
    <property type="match status" value="24"/>
</dbReference>
<dbReference type="InterPro" id="IPR036179">
    <property type="entry name" value="Ig-like_dom_sf"/>
</dbReference>
<feature type="domain" description="Ig-like" evidence="9">
    <location>
        <begin position="2086"/>
        <end position="2123"/>
    </location>
</feature>
<dbReference type="STRING" id="6313.A0A158P5S1"/>
<dbReference type="FunFam" id="2.60.40.10:FF:000107">
    <property type="entry name" value="Myosin, light chain kinase a"/>
    <property type="match status" value="7"/>
</dbReference>
<dbReference type="InterPro" id="IPR013098">
    <property type="entry name" value="Ig_I-set"/>
</dbReference>
<dbReference type="GO" id="GO:0031672">
    <property type="term" value="C:A band"/>
    <property type="evidence" value="ECO:0007669"/>
    <property type="project" value="UniProtKB-SubCell"/>
</dbReference>
<protein>
    <submittedName>
        <fullName evidence="11">Muscle M-line assembly protein unc-89</fullName>
    </submittedName>
</protein>
<dbReference type="GO" id="GO:0040017">
    <property type="term" value="P:positive regulation of locomotion"/>
    <property type="evidence" value="ECO:0007669"/>
    <property type="project" value="UniProtKB-ARBA"/>
</dbReference>
<dbReference type="FunFam" id="2.60.40.10:FF:000032">
    <property type="entry name" value="palladin isoform X1"/>
    <property type="match status" value="2"/>
</dbReference>
<feature type="domain" description="Ig-like" evidence="9">
    <location>
        <begin position="2346"/>
        <end position="2436"/>
    </location>
</feature>
<keyword evidence="7" id="KW-0393">Immunoglobulin domain</keyword>
<sequence>LVHTCQQILSAHFSSFLLQTAILSVLILVEFQSIADKYEAGAHTYADHLKNVAERVTHYQNFFKEFVKYSSRANQSSKSMQKALELTLGIPQRVRDLVYTNNILQYPGDTNKLGSLIRHDSFEVSEGDEGTKECYVFLFKNKLMITQKNDTSTPTTYTHLATIRLNKYTVSTHPVHENTIILKPCEPGLPSFSLTSKDPSSSEYVKKAWLKDITEEKEAYAAERENETETTSEYDVHLSDMRSEFSEYSGSRIFIGPEEGGPPRKKVKSPPAISPTGSSTSIYSGGSSSVDWTTTGTTLEMQGTRVTRTQYGFRTLQESSAKMCLKVTGYPLPDITWYKDDVQLHEDQRHTFYSDEDGFFALTIDPVQVEDTGRYTCMATNEYGQASTSAFFRVLKVEKEAAPPKFINMLKDRECKEGEVISFECEVEGWPEPELVWLVDDQPLRPSQDFKIEYDGLNAKLEIRDAQPDDTGVYCVKIQNEFGTAECKAELVVIPDPDKNHVAPDFQAVLEDVECNEGDEVRFKSVITGDPNPEITWMINGIPLSESEKVRFISEDGICILTIKDVTRHFDGTVTCQGSNRLGTASCNGRLKVRVPPTPPTFAKPLEDRVTQENAVVSFEVDVLGYPDPEVAFTLKGKELKHGVDGVEIAGADGYYKVIISGCKVDEHDGEIVCRAVNEHGSAESRARLTVEPMEESRSAPTFIKDIEDQTVKYGAPAVFETTVRGSPNPEVTWFINGQKMDNNTPGVKIEVINHDHKLTIDSAQYAGTILCRAENVAGRFETKARLTVIPQEKPKKAPRFTELLSDRSDVQGSTVVFEARVEAEPKPDVRWFLKDVELKSSENIVIREFDGSVKLELRGIKLDDAGEVRCQASNSEGSAISAAQLMVTRTPFPPSFDKQPLSVTVERGFEARFEAHAESVPAPTYQWSIDGRKIRDTTEGCRLEMVDGMSVLIVDTNIHSISSTISVVAENNLGSDETGARLIVEEKKPPKITRDLKDQTVIKGEPCCFAVVVENATEAKWYHNGRELTTLLEGKDYEFNLSIDSSMFSTGTITVRARNDAGSVETKCEMKIVEKPDLVDKLPDVSATLGEPFKVEVSAKGSPQFKWMINGQTLEVLSMSLSSSFKFFKSPHSNAFTTLSLITTNEHSSVESSSQITLIQKSSAPQIVEGPQNITIKEKATAEFKVKIIGHPEPTVKWAINDKLVEESSTMVISRNADDYSLRISDVSTSSAGTVKVTAENTMGSDSRTADLKVEPSLVPLEFKKQLTDVSVKEDDSLKLEVVLEKAQPNTITRWYINGKELQESPEIQMTDVGDGTYRLTVQHVKIDQAGTVTAKAMNPVGECECTAKITVDKGTKKPEFTKTPQNHEAYIDDDSVKFSAIVVGTPTPTVAWYLNNSRIENSEEIKVKFEEDTGKTSIRIYKPQISQSGTVRVVAENSAGSAEATATLKVDRRMEVPKFVSNMDDRQVNEGDTVKYTSTVEGYPEPTVTWLLNGEPVSKHANITVSDEAGRHTIEIKEIIPEQAGELSCQASNTSGMKKQNVTLSVKRTGEAPLFSKNLDDLLVTEGEVTIMEAKLSQVKPKPNVTWLRDGKPFTSDDHFQLSESDDGTLQLKIISTKMEDKSRITIRAENYFGSAECSASLGVVKQRPMAKPAFQSNIAPIRLTEGDSLHTKLLITGDPTPFVKWYINNQLVCETEDTEIKNVDGVYSLTIHGTTADMTGKIRCVAYNKMGEVSTEGPLEVVAPIPVEFETSLCDATCREGDTLKLKAVLLGEPTPVVSWYVNDKKLEESQNIKIHSEKGTYTVTIKDITCDYSGKVVCEAVNEYGRASSEAMLLVLPRGEPPDFLEWLSNVRARQGSKVVHKVVFTGDPKPTITWYINNKEVQNSSEISIVTDDKNSILTIHNFNPEKHVGEIICKAENDAGEVSCTANMVTYTSDMFSESESEAQAEEVIGDDMTLTEDESIREEIQRTPTPVMAPKFITKIKDSRAKRGHEAIFECVVPDTKGVCCKWLKDGKEIELIARIRVQSRTVEGYTTQELIIDDVRPEDAGIYTVIVENNAGRVQCEATLTVVEAIEKTLERAPEFIVKLQDKTTKIHDKVNFECKVVGEPQPKVLWYHENVSKIFHRCLYLHFTYGVLCPSTNCIAALAPKFTKSLTDQSISIGDQLILFCSVNGIPKPNVEFFHKDIRMISSDRISVEHDVTNTHWRILIRECQREDFGKYRAVAKNTVGAAISEGSVSMKMVIPTIEQELKNTTVNEKEELRMEVKVSGTQPVVSWYKDNQSIRQDGVHEIISNVDTRSYCLIIKETHISHTGRYTAKATNDAGIAESSANVEVMPTIERPSFTKKLISTEVNMSETVFLNVAVKGQPPPVVYWKKDGQPLIIDNTHIILKSEGEGIFTLTISAVGPDDAGKYSCEAINAAGAEECAANVTVSKTLEQPRFIENLKQVIIKESETTSLSAAVIGKPQPKVQWLKDGIAIHIDNVHTFVSEQNIGHFILTIKDATSADEGTYTCIACNEAGEARTEATVHVTKETIAPNFSEKLRAVQVKETETINLSVTVTGAPTPKVTWFKDDVPIEIDNVHVLSKEEGTGHFVLTIHNATVTDVGRYSCKASNEAGEARTEATVHVTKETVAPQFVEVLRAVQVKETETINLSVTVTGAPTPKVTWFKDDVPIEIDNVHVLSKEE</sequence>
<feature type="domain" description="Ig-like" evidence="9">
    <location>
        <begin position="504"/>
        <end position="594"/>
    </location>
</feature>
<dbReference type="SMART" id="SM00233">
    <property type="entry name" value="PH"/>
    <property type="match status" value="1"/>
</dbReference>
<evidence type="ECO:0000313" key="11">
    <source>
        <dbReference type="WBParaSite" id="ACAC_0000009601-mRNA-1"/>
    </source>
</evidence>
<feature type="domain" description="Ig-like" evidence="9">
    <location>
        <begin position="799"/>
        <end position="889"/>
    </location>
</feature>
<dbReference type="GO" id="GO:0045989">
    <property type="term" value="P:positive regulation of striated muscle contraction"/>
    <property type="evidence" value="ECO:0007669"/>
    <property type="project" value="UniProtKB-ARBA"/>
</dbReference>
<evidence type="ECO:0000256" key="8">
    <source>
        <dbReference type="SAM" id="MobiDB-lite"/>
    </source>
</evidence>
<dbReference type="InterPro" id="IPR007110">
    <property type="entry name" value="Ig-like_dom"/>
</dbReference>
<dbReference type="FunFam" id="2.60.40.10:FF:001436">
    <property type="entry name" value="Muscle M-line assembly protein unc-89"/>
    <property type="match status" value="1"/>
</dbReference>
<dbReference type="InterPro" id="IPR013783">
    <property type="entry name" value="Ig-like_fold"/>
</dbReference>
<dbReference type="PANTHER" id="PTHR47633">
    <property type="entry name" value="IMMUNOGLOBULIN"/>
    <property type="match status" value="1"/>
</dbReference>
<dbReference type="InterPro" id="IPR003599">
    <property type="entry name" value="Ig_sub"/>
</dbReference>